<feature type="transmembrane region" description="Helical" evidence="8">
    <location>
        <begin position="262"/>
        <end position="282"/>
    </location>
</feature>
<evidence type="ECO:0000313" key="10">
    <source>
        <dbReference type="Proteomes" id="UP001162162"/>
    </source>
</evidence>
<dbReference type="Gene3D" id="1.20.1080.10">
    <property type="entry name" value="Glycerol uptake facilitator protein"/>
    <property type="match status" value="1"/>
</dbReference>
<comment type="similarity">
    <text evidence="2">Belongs to the MIP/aquaporin (TC 1.A.8) family. AQP11/AQP12 subfamily.</text>
</comment>
<keyword evidence="4 8" id="KW-0812">Transmembrane</keyword>
<evidence type="ECO:0000256" key="1">
    <source>
        <dbReference type="ARBA" id="ARBA00004141"/>
    </source>
</evidence>
<dbReference type="FunFam" id="1.20.1080.10:FF:000018">
    <property type="entry name" value="Aquaporin"/>
    <property type="match status" value="1"/>
</dbReference>
<evidence type="ECO:0000256" key="5">
    <source>
        <dbReference type="ARBA" id="ARBA00022737"/>
    </source>
</evidence>
<evidence type="ECO:0000256" key="2">
    <source>
        <dbReference type="ARBA" id="ARBA00005900"/>
    </source>
</evidence>
<dbReference type="SUPFAM" id="SSF81338">
    <property type="entry name" value="Aquaporin-like"/>
    <property type="match status" value="1"/>
</dbReference>
<dbReference type="PIRSF" id="PIRSF017529">
    <property type="entry name" value="Aquaporin_11/12"/>
    <property type="match status" value="1"/>
</dbReference>
<keyword evidence="3" id="KW-0813">Transport</keyword>
<gene>
    <name evidence="9" type="ORF">NQ318_019001</name>
</gene>
<proteinExistence type="inferred from homology"/>
<evidence type="ECO:0000256" key="6">
    <source>
        <dbReference type="ARBA" id="ARBA00022989"/>
    </source>
</evidence>
<dbReference type="EMBL" id="JAPWTK010000110">
    <property type="protein sequence ID" value="KAJ8949772.1"/>
    <property type="molecule type" value="Genomic_DNA"/>
</dbReference>
<evidence type="ECO:0000256" key="4">
    <source>
        <dbReference type="ARBA" id="ARBA00022692"/>
    </source>
</evidence>
<dbReference type="Proteomes" id="UP001162162">
    <property type="component" value="Unassembled WGS sequence"/>
</dbReference>
<feature type="transmembrane region" description="Helical" evidence="8">
    <location>
        <begin position="217"/>
        <end position="242"/>
    </location>
</feature>
<comment type="subcellular location">
    <subcellularLocation>
        <location evidence="1">Membrane</location>
        <topology evidence="1">Multi-pass membrane protein</topology>
    </subcellularLocation>
</comment>
<dbReference type="GO" id="GO:0016020">
    <property type="term" value="C:membrane"/>
    <property type="evidence" value="ECO:0007669"/>
    <property type="project" value="UniProtKB-SubCell"/>
</dbReference>
<evidence type="ECO:0000313" key="9">
    <source>
        <dbReference type="EMBL" id="KAJ8949772.1"/>
    </source>
</evidence>
<dbReference type="GO" id="GO:0015267">
    <property type="term" value="F:channel activity"/>
    <property type="evidence" value="ECO:0007669"/>
    <property type="project" value="TreeGrafter"/>
</dbReference>
<reference evidence="9" key="1">
    <citation type="journal article" date="2023" name="Insect Mol. Biol.">
        <title>Genome sequencing provides insights into the evolution of gene families encoding plant cell wall-degrading enzymes in longhorned beetles.</title>
        <authorList>
            <person name="Shin N.R."/>
            <person name="Okamura Y."/>
            <person name="Kirsch R."/>
            <person name="Pauchet Y."/>
        </authorList>
    </citation>
    <scope>NUCLEOTIDE SEQUENCE</scope>
    <source>
        <strain evidence="9">AMC_N1</strain>
    </source>
</reference>
<keyword evidence="5" id="KW-0677">Repeat</keyword>
<dbReference type="PANTHER" id="PTHR21191:SF16">
    <property type="entry name" value="AQUAPORIN"/>
    <property type="match status" value="1"/>
</dbReference>
<accession>A0AAV8YFR3</accession>
<dbReference type="InterPro" id="IPR023271">
    <property type="entry name" value="Aquaporin-like"/>
</dbReference>
<organism evidence="9 10">
    <name type="scientific">Aromia moschata</name>
    <dbReference type="NCBI Taxonomy" id="1265417"/>
    <lineage>
        <taxon>Eukaryota</taxon>
        <taxon>Metazoa</taxon>
        <taxon>Ecdysozoa</taxon>
        <taxon>Arthropoda</taxon>
        <taxon>Hexapoda</taxon>
        <taxon>Insecta</taxon>
        <taxon>Pterygota</taxon>
        <taxon>Neoptera</taxon>
        <taxon>Endopterygota</taxon>
        <taxon>Coleoptera</taxon>
        <taxon>Polyphaga</taxon>
        <taxon>Cucujiformia</taxon>
        <taxon>Chrysomeloidea</taxon>
        <taxon>Cerambycidae</taxon>
        <taxon>Cerambycinae</taxon>
        <taxon>Callichromatini</taxon>
        <taxon>Aromia</taxon>
    </lineage>
</organism>
<name>A0AAV8YFR3_9CUCU</name>
<feature type="transmembrane region" description="Helical" evidence="8">
    <location>
        <begin position="75"/>
        <end position="95"/>
    </location>
</feature>
<dbReference type="InterPro" id="IPR016697">
    <property type="entry name" value="Aquaporin_11/12"/>
</dbReference>
<evidence type="ECO:0000256" key="3">
    <source>
        <dbReference type="ARBA" id="ARBA00022448"/>
    </source>
</evidence>
<dbReference type="GO" id="GO:0005737">
    <property type="term" value="C:cytoplasm"/>
    <property type="evidence" value="ECO:0007669"/>
    <property type="project" value="TreeGrafter"/>
</dbReference>
<evidence type="ECO:0000256" key="8">
    <source>
        <dbReference type="PIRNR" id="PIRNR017529"/>
    </source>
</evidence>
<comment type="caution">
    <text evidence="9">The sequence shown here is derived from an EMBL/GenBank/DDBJ whole genome shotgun (WGS) entry which is preliminary data.</text>
</comment>
<keyword evidence="6 8" id="KW-1133">Transmembrane helix</keyword>
<dbReference type="AlphaFoldDB" id="A0AAV8YFR3"/>
<sequence length="300" mass="33459">MAKKATFMKKTVRVLKKLGILGYSVSRFSKKKNVFGVHPLVVSTAYIILTLLLASWSRKLVKSIFGDGDSLLRQILLEFIATLELCAACFELIIIADNWGVGAYAFFLFLLTLWWSSHWEDATACPYSTMEEILEGAKSLKTAFFIVASQVLAALVTFRYVQILWALELVETHRGKAFEECTADLQVDMIAGAIIEGVATCICRLTSRILSETDTKFGSILDAFFATMMVVAAFNFSGGYFNPALATSLKLGCEGNTFVEHMVVYWLGATVGSIISVFIFRLRPIQNYIKKARTIKEKEE</sequence>
<evidence type="ECO:0000256" key="7">
    <source>
        <dbReference type="ARBA" id="ARBA00023136"/>
    </source>
</evidence>
<dbReference type="InterPro" id="IPR051883">
    <property type="entry name" value="AQP11/12_channel"/>
</dbReference>
<keyword evidence="10" id="KW-1185">Reference proteome</keyword>
<feature type="transmembrane region" description="Helical" evidence="8">
    <location>
        <begin position="35"/>
        <end position="54"/>
    </location>
</feature>
<keyword evidence="7 8" id="KW-0472">Membrane</keyword>
<feature type="transmembrane region" description="Helical" evidence="8">
    <location>
        <begin position="101"/>
        <end position="119"/>
    </location>
</feature>
<dbReference type="PANTHER" id="PTHR21191">
    <property type="entry name" value="AQUAPORIN"/>
    <property type="match status" value="1"/>
</dbReference>
<protein>
    <recommendedName>
        <fullName evidence="8">Aquaporin</fullName>
    </recommendedName>
</protein>
<feature type="transmembrane region" description="Helical" evidence="8">
    <location>
        <begin position="140"/>
        <end position="165"/>
    </location>
</feature>